<dbReference type="Gene3D" id="3.30.200.20">
    <property type="entry name" value="Phosphorylase Kinase, domain 1"/>
    <property type="match status" value="1"/>
</dbReference>
<dbReference type="GO" id="GO:0004674">
    <property type="term" value="F:protein serine/threonine kinase activity"/>
    <property type="evidence" value="ECO:0007669"/>
    <property type="project" value="TreeGrafter"/>
</dbReference>
<evidence type="ECO:0000256" key="1">
    <source>
        <dbReference type="PROSITE-ProRule" id="PRU10141"/>
    </source>
</evidence>
<dbReference type="InterPro" id="IPR049229">
    <property type="entry name" value="DUF6826"/>
</dbReference>
<keyword evidence="1" id="KW-0067">ATP-binding</keyword>
<feature type="domain" description="Protein kinase" evidence="3">
    <location>
        <begin position="356"/>
        <end position="627"/>
    </location>
</feature>
<organism evidence="4 5">
    <name type="scientific">Rotaria magnacalcarata</name>
    <dbReference type="NCBI Taxonomy" id="392030"/>
    <lineage>
        <taxon>Eukaryota</taxon>
        <taxon>Metazoa</taxon>
        <taxon>Spiralia</taxon>
        <taxon>Gnathifera</taxon>
        <taxon>Rotifera</taxon>
        <taxon>Eurotatoria</taxon>
        <taxon>Bdelloidea</taxon>
        <taxon>Philodinida</taxon>
        <taxon>Philodinidae</taxon>
        <taxon>Rotaria</taxon>
    </lineage>
</organism>
<dbReference type="PANTHER" id="PTHR44167:SF24">
    <property type="entry name" value="SERINE_THREONINE-PROTEIN KINASE CHK2"/>
    <property type="match status" value="1"/>
</dbReference>
<dbReference type="PROSITE" id="PS00107">
    <property type="entry name" value="PROTEIN_KINASE_ATP"/>
    <property type="match status" value="1"/>
</dbReference>
<comment type="caution">
    <text evidence="4">The sequence shown here is derived from an EMBL/GenBank/DDBJ whole genome shotgun (WGS) entry which is preliminary data.</text>
</comment>
<dbReference type="PROSITE" id="PS50011">
    <property type="entry name" value="PROTEIN_KINASE_DOM"/>
    <property type="match status" value="1"/>
</dbReference>
<dbReference type="InterPro" id="IPR000719">
    <property type="entry name" value="Prot_kinase_dom"/>
</dbReference>
<dbReference type="GO" id="GO:0044773">
    <property type="term" value="P:mitotic DNA damage checkpoint signaling"/>
    <property type="evidence" value="ECO:0007669"/>
    <property type="project" value="TreeGrafter"/>
</dbReference>
<dbReference type="Pfam" id="PF20713">
    <property type="entry name" value="DUF6826"/>
    <property type="match status" value="1"/>
</dbReference>
<name>A0A816DH63_9BILA</name>
<dbReference type="InterPro" id="IPR017441">
    <property type="entry name" value="Protein_kinase_ATP_BS"/>
</dbReference>
<evidence type="ECO:0000313" key="5">
    <source>
        <dbReference type="Proteomes" id="UP000663834"/>
    </source>
</evidence>
<dbReference type="SUPFAM" id="SSF56112">
    <property type="entry name" value="Protein kinase-like (PK-like)"/>
    <property type="match status" value="1"/>
</dbReference>
<evidence type="ECO:0000313" key="4">
    <source>
        <dbReference type="EMBL" id="CAF1634730.1"/>
    </source>
</evidence>
<dbReference type="PROSITE" id="PS00109">
    <property type="entry name" value="PROTEIN_KINASE_TYR"/>
    <property type="match status" value="1"/>
</dbReference>
<dbReference type="EMBL" id="CAJNOW010014724">
    <property type="protein sequence ID" value="CAF1634730.1"/>
    <property type="molecule type" value="Genomic_DNA"/>
</dbReference>
<sequence length="627" mass="74632">MAANVDDEKVPDEFRLQLLLNKQKLEYQLEKKKQMQEMKYKHELETRKIIEETNRQREIEETKRQRQREIEETKRQHEIETTKRKKLKLEFDSSSLKRSRFLLTNHADFYTIHVGKNLKLFDIIDLLEDNECFNDNILSYIEDYLKNSSCDGKTTENLIQTAFDNLIVNLLNTLSHATSLKYLDTSSSYLQDKFRPDCTFIYKNININIETQQQLLEDFVVFVGDLKAADVRLTDRAAMGQILQYLKVLIDVQQRQKIYGFLSNYKHMKFFYVEKLSSNSYEYFESQELEMFSSLSETSSSSSSRSRRKINQNITNLTINKDSWKIFTKFLTMNYEFYPYRRLNIDPCDDLLTNRYMISKRLGNGLTSTVYLLEKIINKSSVKTLSFYVIKILTNNSYAKYFTTEMKITKELKKFHNSKKFNLYFQDILYSLSSDKYLFFKKELQFIESLSLEQSKQLIDIVHYLYNCHVIHRDIRPQNLMFDYDTNHIKLIDFGCAITYDIDDKAGSIEIIGTTIYAGLRFLDFCSKLITGVYLPYYEYERTFDLQCALNIIISMCNYDIKEKIYSIEILPDIHKKQSKILELWQDTQRTNKHYSKLLNLIKDLDKLYKSSTFDVCKDEIEQIFDQ</sequence>
<accession>A0A816DH63</accession>
<feature type="binding site" evidence="1">
    <location>
        <position position="391"/>
    </location>
    <ligand>
        <name>ATP</name>
        <dbReference type="ChEBI" id="CHEBI:30616"/>
    </ligand>
</feature>
<dbReference type="AlphaFoldDB" id="A0A816DH63"/>
<feature type="region of interest" description="Disordered" evidence="2">
    <location>
        <begin position="59"/>
        <end position="79"/>
    </location>
</feature>
<dbReference type="CDD" id="cd22249">
    <property type="entry name" value="UDM1_RNF168_RNF169-like"/>
    <property type="match status" value="1"/>
</dbReference>
<dbReference type="Pfam" id="PF00069">
    <property type="entry name" value="Pkinase"/>
    <property type="match status" value="1"/>
</dbReference>
<dbReference type="PANTHER" id="PTHR44167">
    <property type="entry name" value="OVARIAN-SPECIFIC SERINE/THREONINE-PROTEIN KINASE LOK-RELATED"/>
    <property type="match status" value="1"/>
</dbReference>
<evidence type="ECO:0000256" key="2">
    <source>
        <dbReference type="SAM" id="MobiDB-lite"/>
    </source>
</evidence>
<dbReference type="InterPro" id="IPR011009">
    <property type="entry name" value="Kinase-like_dom_sf"/>
</dbReference>
<keyword evidence="1" id="KW-0547">Nucleotide-binding</keyword>
<dbReference type="GO" id="GO:0005634">
    <property type="term" value="C:nucleus"/>
    <property type="evidence" value="ECO:0007669"/>
    <property type="project" value="TreeGrafter"/>
</dbReference>
<gene>
    <name evidence="4" type="ORF">KQP761_LOCUS26845</name>
</gene>
<dbReference type="InterPro" id="IPR008266">
    <property type="entry name" value="Tyr_kinase_AS"/>
</dbReference>
<evidence type="ECO:0000259" key="3">
    <source>
        <dbReference type="PROSITE" id="PS50011"/>
    </source>
</evidence>
<dbReference type="GO" id="GO:0005524">
    <property type="term" value="F:ATP binding"/>
    <property type="evidence" value="ECO:0007669"/>
    <property type="project" value="UniProtKB-UniRule"/>
</dbReference>
<dbReference type="Proteomes" id="UP000663834">
    <property type="component" value="Unassembled WGS sequence"/>
</dbReference>
<reference evidence="4" key="1">
    <citation type="submission" date="2021-02" db="EMBL/GenBank/DDBJ databases">
        <authorList>
            <person name="Nowell W R."/>
        </authorList>
    </citation>
    <scope>NUCLEOTIDE SEQUENCE</scope>
</reference>
<dbReference type="SMART" id="SM00220">
    <property type="entry name" value="S_TKc"/>
    <property type="match status" value="1"/>
</dbReference>
<dbReference type="OrthoDB" id="10037698at2759"/>
<protein>
    <recommendedName>
        <fullName evidence="3">Protein kinase domain-containing protein</fullName>
    </recommendedName>
</protein>
<dbReference type="GO" id="GO:0005737">
    <property type="term" value="C:cytoplasm"/>
    <property type="evidence" value="ECO:0007669"/>
    <property type="project" value="TreeGrafter"/>
</dbReference>
<proteinExistence type="predicted"/>
<dbReference type="Gene3D" id="1.10.510.10">
    <property type="entry name" value="Transferase(Phosphotransferase) domain 1"/>
    <property type="match status" value="1"/>
</dbReference>